<dbReference type="CDD" id="cd03413">
    <property type="entry name" value="CbiK_C"/>
    <property type="match status" value="1"/>
</dbReference>
<dbReference type="InterPro" id="IPR010388">
    <property type="entry name" value="Anaerobic_Co-chelatase"/>
</dbReference>
<evidence type="ECO:0000313" key="5">
    <source>
        <dbReference type="Proteomes" id="UP000295710"/>
    </source>
</evidence>
<evidence type="ECO:0000256" key="2">
    <source>
        <dbReference type="PIRSR" id="PIRSR033579-2"/>
    </source>
</evidence>
<evidence type="ECO:0000256" key="1">
    <source>
        <dbReference type="PIRSR" id="PIRSR033579-1"/>
    </source>
</evidence>
<dbReference type="PIRSF" id="PIRSF033579">
    <property type="entry name" value="Anaer_Co_chel"/>
    <property type="match status" value="1"/>
</dbReference>
<accession>A0A4R4FDI7</accession>
<protein>
    <submittedName>
        <fullName evidence="4">Sirohydrochlorin cobaltochelatase</fullName>
    </submittedName>
</protein>
<keyword evidence="5" id="KW-1185">Reference proteome</keyword>
<dbReference type="Pfam" id="PF06180">
    <property type="entry name" value="CbiK"/>
    <property type="match status" value="1"/>
</dbReference>
<dbReference type="GO" id="GO:0016852">
    <property type="term" value="F:sirohydrochlorin cobaltochelatase activity"/>
    <property type="evidence" value="ECO:0007669"/>
    <property type="project" value="InterPro"/>
</dbReference>
<feature type="binding site" evidence="3">
    <location>
        <position position="151"/>
    </location>
    <ligand>
        <name>Co(2+)</name>
        <dbReference type="ChEBI" id="CHEBI:48828"/>
    </ligand>
</feature>
<feature type="active site" description="Proton acceptor" evidence="1">
    <location>
        <position position="151"/>
    </location>
</feature>
<dbReference type="PANTHER" id="PTHR33542">
    <property type="entry name" value="SIROHYDROCHLORIN FERROCHELATASE, CHLOROPLASTIC"/>
    <property type="match status" value="1"/>
</dbReference>
<dbReference type="Proteomes" id="UP000295710">
    <property type="component" value="Unassembled WGS sequence"/>
</dbReference>
<dbReference type="Gene3D" id="3.40.50.1400">
    <property type="match status" value="2"/>
</dbReference>
<proteinExistence type="predicted"/>
<organism evidence="4 5">
    <name type="scientific">Extibacter muris</name>
    <dbReference type="NCBI Taxonomy" id="1796622"/>
    <lineage>
        <taxon>Bacteria</taxon>
        <taxon>Bacillati</taxon>
        <taxon>Bacillota</taxon>
        <taxon>Clostridia</taxon>
        <taxon>Lachnospirales</taxon>
        <taxon>Lachnospiraceae</taxon>
        <taxon>Extibacter</taxon>
    </lineage>
</organism>
<dbReference type="AlphaFoldDB" id="A0A4R4FDI7"/>
<dbReference type="SUPFAM" id="SSF53800">
    <property type="entry name" value="Chelatase"/>
    <property type="match status" value="1"/>
</dbReference>
<feature type="binding site" evidence="3">
    <location>
        <position position="182"/>
    </location>
    <ligand>
        <name>Co(2+)</name>
        <dbReference type="ChEBI" id="CHEBI:48828"/>
    </ligand>
</feature>
<dbReference type="GO" id="GO:0019251">
    <property type="term" value="P:anaerobic cobalamin biosynthetic process"/>
    <property type="evidence" value="ECO:0007669"/>
    <property type="project" value="InterPro"/>
</dbReference>
<dbReference type="RefSeq" id="WP_132278280.1">
    <property type="nucleotide sequence ID" value="NZ_JAOBST010000014.1"/>
</dbReference>
<keyword evidence="3" id="KW-0479">Metal-binding</keyword>
<dbReference type="PANTHER" id="PTHR33542:SF3">
    <property type="entry name" value="SIROHYDROCHLORIN FERROCHELATASE, CHLOROPLASTIC"/>
    <property type="match status" value="1"/>
</dbReference>
<feature type="binding site" evidence="2">
    <location>
        <begin position="92"/>
        <end position="99"/>
    </location>
    <ligand>
        <name>substrate</name>
    </ligand>
</feature>
<comment type="caution">
    <text evidence="4">The sequence shown here is derived from an EMBL/GenBank/DDBJ whole genome shotgun (WGS) entry which is preliminary data.</text>
</comment>
<dbReference type="GO" id="GO:0046872">
    <property type="term" value="F:metal ion binding"/>
    <property type="evidence" value="ECO:0007669"/>
    <property type="project" value="UniProtKB-KW"/>
</dbReference>
<name>A0A4R4FDI7_9FIRM</name>
<feature type="binding site" evidence="2">
    <location>
        <position position="214"/>
    </location>
    <ligand>
        <name>Co(2+)</name>
        <dbReference type="ChEBI" id="CHEBI:48828"/>
    </ligand>
</feature>
<sequence>MMEGKKNRNRAILVVSFGTSHMDALEKSIERIELHIEEAFPECRVYRAFTSEMIVRKLRRTKGLQFHTVKEAMEQMASDGMEQVIVQPTHIINGIENDKMMDDLMEYTDRFKKIRVGKPLLTSVDDYKKAIHAVMAEVRLGAGEALVLMGHGTDHHANAAYPTLEYTFHSLGYSQVLVGTVEGFPDLRNVMTKLEIAGVEKVSLMPFMLVAGDHAKNDMAGEEDSWKTELEAAGYEVKPLVKGLGEMKGIRSIFVEHIEMVM</sequence>
<gene>
    <name evidence="4" type="ORF">E1963_12040</name>
</gene>
<keyword evidence="3" id="KW-0170">Cobalt</keyword>
<dbReference type="CDD" id="cd03412">
    <property type="entry name" value="CbiK_N"/>
    <property type="match status" value="1"/>
</dbReference>
<dbReference type="InterPro" id="IPR050963">
    <property type="entry name" value="Sirohydro_Cobaltochel/CbiX"/>
</dbReference>
<reference evidence="4 5" key="1">
    <citation type="journal article" date="2016" name="Nat. Microbiol.">
        <title>The Mouse Intestinal Bacterial Collection (miBC) provides host-specific insight into cultured diversity and functional potential of the gut microbiota.</title>
        <authorList>
            <person name="Lagkouvardos I."/>
            <person name="Pukall R."/>
            <person name="Abt B."/>
            <person name="Foesel B.U."/>
            <person name="Meier-Kolthoff J.P."/>
            <person name="Kumar N."/>
            <person name="Bresciani A."/>
            <person name="Martinez I."/>
            <person name="Just S."/>
            <person name="Ziegler C."/>
            <person name="Brugiroux S."/>
            <person name="Garzetti D."/>
            <person name="Wenning M."/>
            <person name="Bui T.P."/>
            <person name="Wang J."/>
            <person name="Hugenholtz F."/>
            <person name="Plugge C.M."/>
            <person name="Peterson D.A."/>
            <person name="Hornef M.W."/>
            <person name="Baines J.F."/>
            <person name="Smidt H."/>
            <person name="Walter J."/>
            <person name="Kristiansen K."/>
            <person name="Nielsen H.B."/>
            <person name="Haller D."/>
            <person name="Overmann J."/>
            <person name="Stecher B."/>
            <person name="Clavel T."/>
        </authorList>
    </citation>
    <scope>NUCLEOTIDE SEQUENCE [LARGE SCALE GENOMIC DNA]</scope>
    <source>
        <strain evidence="4 5">DSM 28560</strain>
    </source>
</reference>
<feature type="binding site" evidence="2">
    <location>
        <position position="17"/>
    </location>
    <ligand>
        <name>Co(2+)</name>
        <dbReference type="ChEBI" id="CHEBI:48828"/>
    </ligand>
</feature>
<dbReference type="EMBL" id="SMMX01000009">
    <property type="protein sequence ID" value="TDA21391.1"/>
    <property type="molecule type" value="Genomic_DNA"/>
</dbReference>
<evidence type="ECO:0000256" key="3">
    <source>
        <dbReference type="PIRSR" id="PIRSR033579-3"/>
    </source>
</evidence>
<evidence type="ECO:0000313" key="4">
    <source>
        <dbReference type="EMBL" id="TDA21391.1"/>
    </source>
</evidence>
<feature type="binding site" evidence="2">
    <location>
        <begin position="209"/>
        <end position="210"/>
    </location>
    <ligand>
        <name>substrate</name>
    </ligand>
</feature>